<organism evidence="7 8">
    <name type="scientific">Xiphophorus couchianus</name>
    <name type="common">Monterrey platyfish</name>
    <dbReference type="NCBI Taxonomy" id="32473"/>
    <lineage>
        <taxon>Eukaryota</taxon>
        <taxon>Metazoa</taxon>
        <taxon>Chordata</taxon>
        <taxon>Craniata</taxon>
        <taxon>Vertebrata</taxon>
        <taxon>Euteleostomi</taxon>
        <taxon>Actinopterygii</taxon>
        <taxon>Neopterygii</taxon>
        <taxon>Teleostei</taxon>
        <taxon>Neoteleostei</taxon>
        <taxon>Acanthomorphata</taxon>
        <taxon>Ovalentaria</taxon>
        <taxon>Atherinomorphae</taxon>
        <taxon>Cyprinodontiformes</taxon>
        <taxon>Poeciliidae</taxon>
        <taxon>Poeciliinae</taxon>
        <taxon>Xiphophorus</taxon>
    </lineage>
</organism>
<reference evidence="7" key="1">
    <citation type="submission" date="2025-08" db="UniProtKB">
        <authorList>
            <consortium name="Ensembl"/>
        </authorList>
    </citation>
    <scope>IDENTIFICATION</scope>
</reference>
<evidence type="ECO:0000256" key="5">
    <source>
        <dbReference type="SAM" id="MobiDB-lite"/>
    </source>
</evidence>
<keyword evidence="8" id="KW-1185">Reference proteome</keyword>
<evidence type="ECO:0000256" key="6">
    <source>
        <dbReference type="SAM" id="Phobius"/>
    </source>
</evidence>
<feature type="region of interest" description="Disordered" evidence="5">
    <location>
        <begin position="1"/>
        <end position="26"/>
    </location>
</feature>
<keyword evidence="6" id="KW-0812">Transmembrane</keyword>
<reference evidence="7" key="2">
    <citation type="submission" date="2025-09" db="UniProtKB">
        <authorList>
            <consortium name="Ensembl"/>
        </authorList>
    </citation>
    <scope>IDENTIFICATION</scope>
</reference>
<name>A0A3B5LM10_9TELE</name>
<evidence type="ECO:0000313" key="7">
    <source>
        <dbReference type="Ensembl" id="ENSXCOP00000010561.1"/>
    </source>
</evidence>
<keyword evidence="4" id="KW-0597">Phosphoprotein</keyword>
<dbReference type="Ensembl" id="ENSXCOT00000010685.1">
    <property type="protein sequence ID" value="ENSXCOP00000010561.1"/>
    <property type="gene ID" value="ENSXCOG00000007988.1"/>
</dbReference>
<evidence type="ECO:0008006" key="9">
    <source>
        <dbReference type="Google" id="ProtNLM"/>
    </source>
</evidence>
<dbReference type="GO" id="GO:0005737">
    <property type="term" value="C:cytoplasm"/>
    <property type="evidence" value="ECO:0007669"/>
    <property type="project" value="UniProtKB-SubCell"/>
</dbReference>
<evidence type="ECO:0000313" key="8">
    <source>
        <dbReference type="Proteomes" id="UP000261380"/>
    </source>
</evidence>
<evidence type="ECO:0000256" key="2">
    <source>
        <dbReference type="ARBA" id="ARBA00008332"/>
    </source>
</evidence>
<keyword evidence="6" id="KW-0472">Membrane</keyword>
<feature type="region of interest" description="Disordered" evidence="5">
    <location>
        <begin position="127"/>
        <end position="154"/>
    </location>
</feature>
<protein>
    <recommendedName>
        <fullName evidence="9">Myeloid leukemia factor 1</fullName>
    </recommendedName>
</protein>
<dbReference type="Pfam" id="PF10248">
    <property type="entry name" value="Mlf1IP"/>
    <property type="match status" value="1"/>
</dbReference>
<dbReference type="Proteomes" id="UP000261380">
    <property type="component" value="Unplaced"/>
</dbReference>
<sequence length="225" mass="26158">RMPPGRLPGEVFRARPTGRRPRGRPRTRWRDYVSRCLMLHSVLVFVCFFVFFLEDVSPDANAHSYRSSSVMSYSKVGDEPPKVFQATTSTRCAPGGIKETRQAFKDSDSGLEKMKIGHQIKDRRHVVEKRHNKQTGEEEIKQDFVNMDESEANSFDDEWQRKVSRLLSPDPMPGPTQRQLGSPEHPRRSVLTRHLSAGYTAEKCRKKHTILIYQSQYYIWYKIIT</sequence>
<comment type="subcellular location">
    <subcellularLocation>
        <location evidence="1">Cytoplasm</location>
    </subcellularLocation>
</comment>
<evidence type="ECO:0000256" key="4">
    <source>
        <dbReference type="ARBA" id="ARBA00022553"/>
    </source>
</evidence>
<feature type="region of interest" description="Disordered" evidence="5">
    <location>
        <begin position="166"/>
        <end position="189"/>
    </location>
</feature>
<evidence type="ECO:0000256" key="3">
    <source>
        <dbReference type="ARBA" id="ARBA00022490"/>
    </source>
</evidence>
<keyword evidence="3" id="KW-0963">Cytoplasm</keyword>
<proteinExistence type="inferred from homology"/>
<feature type="compositionally biased region" description="Basic residues" evidence="5">
    <location>
        <begin position="16"/>
        <end position="26"/>
    </location>
</feature>
<evidence type="ECO:0000256" key="1">
    <source>
        <dbReference type="ARBA" id="ARBA00004496"/>
    </source>
</evidence>
<accession>A0A3B5LM10</accession>
<comment type="similarity">
    <text evidence="2">Belongs to the MLF family.</text>
</comment>
<dbReference type="AlphaFoldDB" id="A0A3B5LM10"/>
<dbReference type="PANTHER" id="PTHR13105">
    <property type="entry name" value="MYELOID LEUKEMIA FACTOR"/>
    <property type="match status" value="1"/>
</dbReference>
<keyword evidence="6" id="KW-1133">Transmembrane helix</keyword>
<dbReference type="InterPro" id="IPR019376">
    <property type="entry name" value="Myeloid_leukemia_factor"/>
</dbReference>
<dbReference type="GeneTree" id="ENSGT00390000005023"/>
<feature type="transmembrane region" description="Helical" evidence="6">
    <location>
        <begin position="32"/>
        <end position="53"/>
    </location>
</feature>